<keyword evidence="3" id="KW-0067">ATP-binding</keyword>
<dbReference type="GO" id="GO:0006430">
    <property type="term" value="P:lysyl-tRNA aminoacylation"/>
    <property type="evidence" value="ECO:0007669"/>
    <property type="project" value="InterPro"/>
</dbReference>
<gene>
    <name evidence="8" type="ORF">ORAREDHAP_LOCUS1500</name>
</gene>
<name>A0A6J5W3Q8_PRUAR</name>
<dbReference type="GO" id="GO:0004824">
    <property type="term" value="F:lysine-tRNA ligase activity"/>
    <property type="evidence" value="ECO:0007669"/>
    <property type="project" value="InterPro"/>
</dbReference>
<dbReference type="PROSITE" id="PS50862">
    <property type="entry name" value="AA_TRNA_LIGASE_II"/>
    <property type="match status" value="1"/>
</dbReference>
<feature type="domain" description="Aminoacyl-transfer RNA synthetases class-II family profile" evidence="7">
    <location>
        <begin position="180"/>
        <end position="418"/>
    </location>
</feature>
<dbReference type="InterPro" id="IPR045864">
    <property type="entry name" value="aa-tRNA-synth_II/BPL/LPL"/>
</dbReference>
<organism evidence="8 9">
    <name type="scientific">Prunus armeniaca</name>
    <name type="common">Apricot</name>
    <name type="synonym">Armeniaca vulgaris</name>
    <dbReference type="NCBI Taxonomy" id="36596"/>
    <lineage>
        <taxon>Eukaryota</taxon>
        <taxon>Viridiplantae</taxon>
        <taxon>Streptophyta</taxon>
        <taxon>Embryophyta</taxon>
        <taxon>Tracheophyta</taxon>
        <taxon>Spermatophyta</taxon>
        <taxon>Magnoliopsida</taxon>
        <taxon>eudicotyledons</taxon>
        <taxon>Gunneridae</taxon>
        <taxon>Pentapetalae</taxon>
        <taxon>rosids</taxon>
        <taxon>fabids</taxon>
        <taxon>Rosales</taxon>
        <taxon>Rosaceae</taxon>
        <taxon>Amygdaloideae</taxon>
        <taxon>Amygdaleae</taxon>
        <taxon>Prunus</taxon>
    </lineage>
</organism>
<dbReference type="Gene3D" id="3.30.930.10">
    <property type="entry name" value="Bira Bifunctional Protein, Domain 2"/>
    <property type="match status" value="1"/>
</dbReference>
<dbReference type="PANTHER" id="PTHR42918:SF9">
    <property type="entry name" value="LYSINE--TRNA LIGASE"/>
    <property type="match status" value="1"/>
</dbReference>
<evidence type="ECO:0000256" key="6">
    <source>
        <dbReference type="SAM" id="MobiDB-lite"/>
    </source>
</evidence>
<dbReference type="GO" id="GO:0000049">
    <property type="term" value="F:tRNA binding"/>
    <property type="evidence" value="ECO:0007669"/>
    <property type="project" value="TreeGrafter"/>
</dbReference>
<dbReference type="GO" id="GO:0005829">
    <property type="term" value="C:cytosol"/>
    <property type="evidence" value="ECO:0007669"/>
    <property type="project" value="TreeGrafter"/>
</dbReference>
<evidence type="ECO:0000313" key="8">
    <source>
        <dbReference type="EMBL" id="CAB4292868.1"/>
    </source>
</evidence>
<feature type="region of interest" description="Disordered" evidence="6">
    <location>
        <begin position="1"/>
        <end position="66"/>
    </location>
</feature>
<feature type="compositionally biased region" description="Basic and acidic residues" evidence="6">
    <location>
        <begin position="18"/>
        <end position="35"/>
    </location>
</feature>
<dbReference type="EMBL" id="CAEKKB010000001">
    <property type="protein sequence ID" value="CAB4292868.1"/>
    <property type="molecule type" value="Genomic_DNA"/>
</dbReference>
<evidence type="ECO:0000256" key="2">
    <source>
        <dbReference type="ARBA" id="ARBA00022741"/>
    </source>
</evidence>
<reference evidence="9" key="1">
    <citation type="journal article" date="2020" name="Genome Biol.">
        <title>Gamete binning: chromosome-level and haplotype-resolved genome assembly enabled by high-throughput single-cell sequencing of gamete genomes.</title>
        <authorList>
            <person name="Campoy J.A."/>
            <person name="Sun H."/>
            <person name="Goel M."/>
            <person name="Jiao W.-B."/>
            <person name="Folz-Donahue K."/>
            <person name="Wang N."/>
            <person name="Rubio M."/>
            <person name="Liu C."/>
            <person name="Kukat C."/>
            <person name="Ruiz D."/>
            <person name="Huettel B."/>
            <person name="Schneeberger K."/>
        </authorList>
    </citation>
    <scope>NUCLEOTIDE SEQUENCE [LARGE SCALE GENOMIC DNA]</scope>
    <source>
        <strain evidence="9">cv. Rojo Pasion</strain>
    </source>
</reference>
<dbReference type="Gene3D" id="2.40.50.140">
    <property type="entry name" value="Nucleic acid-binding proteins"/>
    <property type="match status" value="1"/>
</dbReference>
<proteinExistence type="predicted"/>
<keyword evidence="4" id="KW-0030">Aminoacyl-tRNA synthetase</keyword>
<dbReference type="Proteomes" id="UP000507245">
    <property type="component" value="Unassembled WGS sequence"/>
</dbReference>
<dbReference type="OrthoDB" id="21243at2759"/>
<dbReference type="SUPFAM" id="SSF50249">
    <property type="entry name" value="Nucleic acid-binding proteins"/>
    <property type="match status" value="1"/>
</dbReference>
<dbReference type="InterPro" id="IPR012340">
    <property type="entry name" value="NA-bd_OB-fold"/>
</dbReference>
<evidence type="ECO:0000259" key="7">
    <source>
        <dbReference type="PROSITE" id="PS50862"/>
    </source>
</evidence>
<evidence type="ECO:0000313" key="9">
    <source>
        <dbReference type="Proteomes" id="UP000507245"/>
    </source>
</evidence>
<dbReference type="CDD" id="cd04322">
    <property type="entry name" value="LysRS_N"/>
    <property type="match status" value="1"/>
</dbReference>
<evidence type="ECO:0000256" key="1">
    <source>
        <dbReference type="ARBA" id="ARBA00022598"/>
    </source>
</evidence>
<keyword evidence="1" id="KW-0436">Ligase</keyword>
<keyword evidence="2" id="KW-0547">Nucleotide-binding</keyword>
<dbReference type="AlphaFoldDB" id="A0A6J5W3Q8"/>
<dbReference type="PRINTS" id="PR00982">
    <property type="entry name" value="TRNASYNTHLYS"/>
</dbReference>
<dbReference type="GO" id="GO:0005524">
    <property type="term" value="F:ATP binding"/>
    <property type="evidence" value="ECO:0007669"/>
    <property type="project" value="UniProtKB-KW"/>
</dbReference>
<evidence type="ECO:0000256" key="4">
    <source>
        <dbReference type="ARBA" id="ARBA00023146"/>
    </source>
</evidence>
<dbReference type="InterPro" id="IPR018149">
    <property type="entry name" value="Lys-tRNA-synth_II_C"/>
</dbReference>
<dbReference type="InterPro" id="IPR004364">
    <property type="entry name" value="Aa-tRNA-synt_II"/>
</dbReference>
<evidence type="ECO:0000256" key="5">
    <source>
        <dbReference type="ARBA" id="ARBA00030563"/>
    </source>
</evidence>
<protein>
    <recommendedName>
        <fullName evidence="5">Lysyl-tRNA synthetase</fullName>
    </recommendedName>
</protein>
<dbReference type="SUPFAM" id="SSF55681">
    <property type="entry name" value="Class II aaRS and biotin synthetases"/>
    <property type="match status" value="1"/>
</dbReference>
<evidence type="ECO:0000256" key="3">
    <source>
        <dbReference type="ARBA" id="ARBA00022840"/>
    </source>
</evidence>
<dbReference type="Pfam" id="PF00152">
    <property type="entry name" value="tRNA-synt_2"/>
    <property type="match status" value="1"/>
</dbReference>
<feature type="compositionally biased region" description="Basic residues" evidence="6">
    <location>
        <begin position="1"/>
        <end position="17"/>
    </location>
</feature>
<accession>A0A6J5W3Q8</accession>
<keyword evidence="9" id="KW-1185">Reference proteome</keyword>
<dbReference type="InterPro" id="IPR044136">
    <property type="entry name" value="Lys-tRNA-ligase_II_N"/>
</dbReference>
<dbReference type="PANTHER" id="PTHR42918">
    <property type="entry name" value="LYSYL-TRNA SYNTHETASE"/>
    <property type="match status" value="1"/>
</dbReference>
<dbReference type="InterPro" id="IPR006195">
    <property type="entry name" value="aa-tRNA-synth_II"/>
</dbReference>
<sequence>MARLLTKQRKSARKKELKNKQKEEERRRKEEEKGKQAAATASSQVKKNVANEDEEMDPTYDGLSNGEHQEEISVSLAGRIMSKRSSGSKLFFYDLHGGGESKSELDESEFSKFHSSVKRGDIVGVTGFPDKEGGAEHFPKIIIVLSHCLHMMPRHKAGPASDNANAKETRYRQRYLDLMLNTEVRQIFKTRSKIIQYVRRFLDKRDFVERLPRPFVTYHNELDMKLFMRIAPELYLKQLIVGDLSRTGCYEIGKQFRNGGIDLTHNPEFTTCEFYMAYADYNDLMTLTEEMLSEMVKELTGGYKIKYHSNGLDKDPIEIDFTPPFRRIDMVDELNKIADLNINPADLSSDEANKYLKEACKKFDIKCSPPETTTPCGALLEETCVNPTFIINHPEIMSPLAKWHRSKPGLTERFELFINKHELANAYTELNDPVVQRQRFADQLKDRQSGDDEAMPLDETFCRALSMVYLQLAVGVGHRPALKKTETQRERVVKICEASECEDEDDDGAGIGKPDLARVQNYRIDDLPEEINKSRKGWLGPYVGKSGCLESTKAIFWRQPSISAKNFQKPAIGNWGFRMLICHI</sequence>